<dbReference type="Proteomes" id="UP000198640">
    <property type="component" value="Unassembled WGS sequence"/>
</dbReference>
<evidence type="ECO:0000313" key="1">
    <source>
        <dbReference type="EMBL" id="SDY45887.1"/>
    </source>
</evidence>
<keyword evidence="2" id="KW-1185">Reference proteome</keyword>
<reference evidence="1 2" key="1">
    <citation type="submission" date="2016-10" db="EMBL/GenBank/DDBJ databases">
        <authorList>
            <person name="de Groot N.N."/>
        </authorList>
    </citation>
    <scope>NUCLEOTIDE SEQUENCE [LARGE SCALE GENOMIC DNA]</scope>
    <source>
        <strain evidence="1 2">Nm1</strain>
    </source>
</reference>
<dbReference type="EMBL" id="FNOY01000037">
    <property type="protein sequence ID" value="SDY45887.1"/>
    <property type="molecule type" value="Genomic_DNA"/>
</dbReference>
<protein>
    <submittedName>
        <fullName evidence="1">Uncharacterized protein</fullName>
    </submittedName>
</protein>
<evidence type="ECO:0000313" key="2">
    <source>
        <dbReference type="Proteomes" id="UP000198640"/>
    </source>
</evidence>
<name>A0A1H3K136_9PROT</name>
<gene>
    <name evidence="1" type="ORF">SAMN05421881_10374</name>
</gene>
<dbReference type="STRING" id="44576.SAMN05421881_10374"/>
<accession>A0A1H3K136</accession>
<sequence length="49" mass="5366">MTYQNYLIDAVNLILDWDIPDEALVDAVIAQAGLMAGISPDDITVLYPD</sequence>
<organism evidence="1 2">
    <name type="scientific">Nitrosomonas halophila</name>
    <dbReference type="NCBI Taxonomy" id="44576"/>
    <lineage>
        <taxon>Bacteria</taxon>
        <taxon>Pseudomonadati</taxon>
        <taxon>Pseudomonadota</taxon>
        <taxon>Betaproteobacteria</taxon>
        <taxon>Nitrosomonadales</taxon>
        <taxon>Nitrosomonadaceae</taxon>
        <taxon>Nitrosomonas</taxon>
    </lineage>
</organism>
<dbReference type="AlphaFoldDB" id="A0A1H3K136"/>
<proteinExistence type="predicted"/>